<organism evidence="2 3">
    <name type="scientific">Oedothorax gibbosus</name>
    <dbReference type="NCBI Taxonomy" id="931172"/>
    <lineage>
        <taxon>Eukaryota</taxon>
        <taxon>Metazoa</taxon>
        <taxon>Ecdysozoa</taxon>
        <taxon>Arthropoda</taxon>
        <taxon>Chelicerata</taxon>
        <taxon>Arachnida</taxon>
        <taxon>Araneae</taxon>
        <taxon>Araneomorphae</taxon>
        <taxon>Entelegynae</taxon>
        <taxon>Araneoidea</taxon>
        <taxon>Linyphiidae</taxon>
        <taxon>Erigoninae</taxon>
        <taxon>Oedothorax</taxon>
    </lineage>
</organism>
<dbReference type="EMBL" id="JAFNEN010000007">
    <property type="protein sequence ID" value="KAG8201253.1"/>
    <property type="molecule type" value="Genomic_DNA"/>
</dbReference>
<evidence type="ECO:0000256" key="1">
    <source>
        <dbReference type="SAM" id="MobiDB-lite"/>
    </source>
</evidence>
<proteinExistence type="predicted"/>
<evidence type="ECO:0000313" key="2">
    <source>
        <dbReference type="EMBL" id="KAG8201253.1"/>
    </source>
</evidence>
<sequence>MSQHRLFSDPVHHGVQFMPTDLLRHARISNPPGTLKVSGTFSPLLNSIGSNKRHAKSAKRKRSTQSEKDIMLHHKTSSKSYDIYVIMS</sequence>
<name>A0AAV6VYI1_9ARAC</name>
<keyword evidence="3" id="KW-1185">Reference proteome</keyword>
<feature type="region of interest" description="Disordered" evidence="1">
    <location>
        <begin position="46"/>
        <end position="68"/>
    </location>
</feature>
<comment type="caution">
    <text evidence="2">The sequence shown here is derived from an EMBL/GenBank/DDBJ whole genome shotgun (WGS) entry which is preliminary data.</text>
</comment>
<feature type="compositionally biased region" description="Basic residues" evidence="1">
    <location>
        <begin position="51"/>
        <end position="63"/>
    </location>
</feature>
<protein>
    <submittedName>
        <fullName evidence="2">Uncharacterized protein</fullName>
    </submittedName>
</protein>
<dbReference type="AlphaFoldDB" id="A0AAV6VYI1"/>
<accession>A0AAV6VYI1</accession>
<evidence type="ECO:0000313" key="3">
    <source>
        <dbReference type="Proteomes" id="UP000827092"/>
    </source>
</evidence>
<reference evidence="2 3" key="1">
    <citation type="journal article" date="2022" name="Nat. Ecol. Evol.">
        <title>A masculinizing supergene underlies an exaggerated male reproductive morph in a spider.</title>
        <authorList>
            <person name="Hendrickx F."/>
            <person name="De Corte Z."/>
            <person name="Sonet G."/>
            <person name="Van Belleghem S.M."/>
            <person name="Kostlbacher S."/>
            <person name="Vangestel C."/>
        </authorList>
    </citation>
    <scope>NUCLEOTIDE SEQUENCE [LARGE SCALE GENOMIC DNA]</scope>
    <source>
        <strain evidence="2">W744_W776</strain>
    </source>
</reference>
<gene>
    <name evidence="2" type="ORF">JTE90_019891</name>
</gene>
<dbReference type="Proteomes" id="UP000827092">
    <property type="component" value="Unassembled WGS sequence"/>
</dbReference>